<dbReference type="RefSeq" id="WP_380598493.1">
    <property type="nucleotide sequence ID" value="NZ_JBHSDU010000003.1"/>
</dbReference>
<sequence length="414" mass="44738">MSFDQNALDSLRIERSPEPTRNSRPGGVYKWFIVAVLVLAVVAAAWAFFRDNAVEVETVTAVASSSGGSAGGSVLNASGYVVARRQATVSAKVTGKVREVLIEEGMEVKEGQLLARLDDTTARPQLDLAERQLDAATKNLQEVEVRVVEAERNLRRTRQLRTDKLVSEQALDSAEAEYAAFQARLEALKSEVKVAQSSVRVRNQDLDDLLVRAPFDGVVVSKDAQPGEMISPISAGGGFTRTGIATVVDMDSREIEVDVNEAFINRVQAGQKAEAVLDAYPDWTIPCHVINIVPTADRQKATVRVRIGFDHLDPRILPDMGVKVSFLDNRPGEATEAAASRPAVRVPTEAVMKDGDTTFVWRVRDQSVERVAVRTGGERSGQTEVLSGIAAGDVLVAKPVDGLAEGAPVKKKAE</sequence>
<dbReference type="Proteomes" id="UP001595904">
    <property type="component" value="Unassembled WGS sequence"/>
</dbReference>
<reference evidence="10" key="1">
    <citation type="journal article" date="2019" name="Int. J. Syst. Evol. Microbiol.">
        <title>The Global Catalogue of Microorganisms (GCM) 10K type strain sequencing project: providing services to taxonomists for standard genome sequencing and annotation.</title>
        <authorList>
            <consortium name="The Broad Institute Genomics Platform"/>
            <consortium name="The Broad Institute Genome Sequencing Center for Infectious Disease"/>
            <person name="Wu L."/>
            <person name="Ma J."/>
        </authorList>
    </citation>
    <scope>NUCLEOTIDE SEQUENCE [LARGE SCALE GENOMIC DNA]</scope>
    <source>
        <strain evidence="10">CGMCC 1.10759</strain>
    </source>
</reference>
<comment type="caution">
    <text evidence="9">The sequence shown here is derived from an EMBL/GenBank/DDBJ whole genome shotgun (WGS) entry which is preliminary data.</text>
</comment>
<dbReference type="PANTHER" id="PTHR30469">
    <property type="entry name" value="MULTIDRUG RESISTANCE PROTEIN MDTA"/>
    <property type="match status" value="1"/>
</dbReference>
<evidence type="ECO:0000259" key="8">
    <source>
        <dbReference type="Pfam" id="PF25989"/>
    </source>
</evidence>
<gene>
    <name evidence="9" type="ORF">ACFPN2_16745</name>
</gene>
<feature type="domain" description="CzcB-like barrel-sandwich hybrid" evidence="7">
    <location>
        <begin position="86"/>
        <end position="231"/>
    </location>
</feature>
<feature type="region of interest" description="Disordered" evidence="4">
    <location>
        <begin position="1"/>
        <end position="23"/>
    </location>
</feature>
<keyword evidence="5" id="KW-1133">Transmembrane helix</keyword>
<feature type="coiled-coil region" evidence="3">
    <location>
        <begin position="126"/>
        <end position="198"/>
    </location>
</feature>
<dbReference type="EMBL" id="JBHSDU010000003">
    <property type="protein sequence ID" value="MFC4310744.1"/>
    <property type="molecule type" value="Genomic_DNA"/>
</dbReference>
<dbReference type="InterPro" id="IPR058647">
    <property type="entry name" value="BSH_CzcB-like"/>
</dbReference>
<feature type="domain" description="CusB-like beta-barrel" evidence="6">
    <location>
        <begin position="255"/>
        <end position="327"/>
    </location>
</feature>
<keyword evidence="5" id="KW-0812">Transmembrane</keyword>
<name>A0ABV8SSY8_9GAMM</name>
<evidence type="ECO:0000256" key="3">
    <source>
        <dbReference type="SAM" id="Coils"/>
    </source>
</evidence>
<dbReference type="Gene3D" id="2.40.420.20">
    <property type="match status" value="1"/>
</dbReference>
<dbReference type="InterPro" id="IPR058637">
    <property type="entry name" value="YknX-like_C"/>
</dbReference>
<dbReference type="Pfam" id="PF25973">
    <property type="entry name" value="BSH_CzcB"/>
    <property type="match status" value="1"/>
</dbReference>
<evidence type="ECO:0000256" key="5">
    <source>
        <dbReference type="SAM" id="Phobius"/>
    </source>
</evidence>
<evidence type="ECO:0000259" key="6">
    <source>
        <dbReference type="Pfam" id="PF25954"/>
    </source>
</evidence>
<dbReference type="Gene3D" id="2.40.30.170">
    <property type="match status" value="1"/>
</dbReference>
<accession>A0ABV8SSY8</accession>
<protein>
    <submittedName>
        <fullName evidence="9">Efflux RND transporter periplasmic adaptor subunit</fullName>
    </submittedName>
</protein>
<dbReference type="Pfam" id="PF25954">
    <property type="entry name" value="Beta-barrel_RND_2"/>
    <property type="match status" value="1"/>
</dbReference>
<dbReference type="Gene3D" id="6.10.140.1990">
    <property type="match status" value="1"/>
</dbReference>
<keyword evidence="2 3" id="KW-0175">Coiled coil</keyword>
<dbReference type="Gene3D" id="2.40.50.100">
    <property type="match status" value="1"/>
</dbReference>
<dbReference type="Pfam" id="PF25989">
    <property type="entry name" value="YknX_C"/>
    <property type="match status" value="1"/>
</dbReference>
<dbReference type="InterPro" id="IPR058792">
    <property type="entry name" value="Beta-barrel_RND_2"/>
</dbReference>
<proteinExistence type="inferred from homology"/>
<evidence type="ECO:0000313" key="9">
    <source>
        <dbReference type="EMBL" id="MFC4310744.1"/>
    </source>
</evidence>
<organism evidence="9 10">
    <name type="scientific">Steroidobacter flavus</name>
    <dbReference type="NCBI Taxonomy" id="1842136"/>
    <lineage>
        <taxon>Bacteria</taxon>
        <taxon>Pseudomonadati</taxon>
        <taxon>Pseudomonadota</taxon>
        <taxon>Gammaproteobacteria</taxon>
        <taxon>Steroidobacterales</taxon>
        <taxon>Steroidobacteraceae</taxon>
        <taxon>Steroidobacter</taxon>
    </lineage>
</organism>
<evidence type="ECO:0000259" key="7">
    <source>
        <dbReference type="Pfam" id="PF25973"/>
    </source>
</evidence>
<feature type="domain" description="YknX-like C-terminal permuted SH3-like" evidence="8">
    <location>
        <begin position="344"/>
        <end position="410"/>
    </location>
</feature>
<keyword evidence="5" id="KW-0472">Membrane</keyword>
<dbReference type="NCBIfam" id="TIGR01730">
    <property type="entry name" value="RND_mfp"/>
    <property type="match status" value="1"/>
</dbReference>
<keyword evidence="10" id="KW-1185">Reference proteome</keyword>
<dbReference type="InterPro" id="IPR006143">
    <property type="entry name" value="RND_pump_MFP"/>
</dbReference>
<dbReference type="InterPro" id="IPR030190">
    <property type="entry name" value="MacA_alpha-hairpin_sf"/>
</dbReference>
<evidence type="ECO:0000256" key="1">
    <source>
        <dbReference type="ARBA" id="ARBA00009477"/>
    </source>
</evidence>
<dbReference type="PANTHER" id="PTHR30469:SF38">
    <property type="entry name" value="HLYD FAMILY SECRETION PROTEIN"/>
    <property type="match status" value="1"/>
</dbReference>
<evidence type="ECO:0000256" key="4">
    <source>
        <dbReference type="SAM" id="MobiDB-lite"/>
    </source>
</evidence>
<comment type="similarity">
    <text evidence="1">Belongs to the membrane fusion protein (MFP) (TC 8.A.1) family.</text>
</comment>
<evidence type="ECO:0000256" key="2">
    <source>
        <dbReference type="ARBA" id="ARBA00023054"/>
    </source>
</evidence>
<dbReference type="SUPFAM" id="SSF111369">
    <property type="entry name" value="HlyD-like secretion proteins"/>
    <property type="match status" value="1"/>
</dbReference>
<evidence type="ECO:0000313" key="10">
    <source>
        <dbReference type="Proteomes" id="UP001595904"/>
    </source>
</evidence>
<feature type="transmembrane region" description="Helical" evidence="5">
    <location>
        <begin position="31"/>
        <end position="49"/>
    </location>
</feature>